<dbReference type="Proteomes" id="UP001153269">
    <property type="component" value="Unassembled WGS sequence"/>
</dbReference>
<protein>
    <submittedName>
        <fullName evidence="2">Uncharacterized protein</fullName>
    </submittedName>
</protein>
<sequence length="189" mass="20425">MGHLSLGPQAVAGFVKPVATPLLEQESAALRNSCCNIWQSSPTSARTRLPPVFPCEDEATPAEEEQERASRTELSRRNTLGPAAPASLEVFPSVRRSGSSAGPCVEPEEGAAEEEEEEKEEEDEGSNAPCAAQTRHRLRCHRAPELGTRLGPRVTRDNFTQLHNYTTSTHQRGVPARDEPEGEAGISAS</sequence>
<feature type="compositionally biased region" description="Acidic residues" evidence="1">
    <location>
        <begin position="106"/>
        <end position="125"/>
    </location>
</feature>
<accession>A0A9N7U5F5</accession>
<feature type="compositionally biased region" description="Basic and acidic residues" evidence="1">
    <location>
        <begin position="67"/>
        <end position="76"/>
    </location>
</feature>
<evidence type="ECO:0000313" key="3">
    <source>
        <dbReference type="Proteomes" id="UP001153269"/>
    </source>
</evidence>
<dbReference type="AlphaFoldDB" id="A0A9N7U5F5"/>
<gene>
    <name evidence="2" type="ORF">PLEPLA_LOCUS13309</name>
</gene>
<dbReference type="EMBL" id="CADEAL010000799">
    <property type="protein sequence ID" value="CAB1425379.1"/>
    <property type="molecule type" value="Genomic_DNA"/>
</dbReference>
<evidence type="ECO:0000256" key="1">
    <source>
        <dbReference type="SAM" id="MobiDB-lite"/>
    </source>
</evidence>
<feature type="compositionally biased region" description="Polar residues" evidence="1">
    <location>
        <begin position="157"/>
        <end position="171"/>
    </location>
</feature>
<proteinExistence type="predicted"/>
<reference evidence="2" key="1">
    <citation type="submission" date="2020-03" db="EMBL/GenBank/DDBJ databases">
        <authorList>
            <person name="Weist P."/>
        </authorList>
    </citation>
    <scope>NUCLEOTIDE SEQUENCE</scope>
</reference>
<feature type="compositionally biased region" description="Acidic residues" evidence="1">
    <location>
        <begin position="55"/>
        <end position="66"/>
    </location>
</feature>
<name>A0A9N7U5F5_PLEPL</name>
<comment type="caution">
    <text evidence="2">The sequence shown here is derived from an EMBL/GenBank/DDBJ whole genome shotgun (WGS) entry which is preliminary data.</text>
</comment>
<evidence type="ECO:0000313" key="2">
    <source>
        <dbReference type="EMBL" id="CAB1425379.1"/>
    </source>
</evidence>
<organism evidence="2 3">
    <name type="scientific">Pleuronectes platessa</name>
    <name type="common">European plaice</name>
    <dbReference type="NCBI Taxonomy" id="8262"/>
    <lineage>
        <taxon>Eukaryota</taxon>
        <taxon>Metazoa</taxon>
        <taxon>Chordata</taxon>
        <taxon>Craniata</taxon>
        <taxon>Vertebrata</taxon>
        <taxon>Euteleostomi</taxon>
        <taxon>Actinopterygii</taxon>
        <taxon>Neopterygii</taxon>
        <taxon>Teleostei</taxon>
        <taxon>Neoteleostei</taxon>
        <taxon>Acanthomorphata</taxon>
        <taxon>Carangaria</taxon>
        <taxon>Pleuronectiformes</taxon>
        <taxon>Pleuronectoidei</taxon>
        <taxon>Pleuronectidae</taxon>
        <taxon>Pleuronectes</taxon>
    </lineage>
</organism>
<feature type="region of interest" description="Disordered" evidence="1">
    <location>
        <begin position="43"/>
        <end position="189"/>
    </location>
</feature>
<keyword evidence="3" id="KW-1185">Reference proteome</keyword>